<keyword evidence="3" id="KW-1185">Reference proteome</keyword>
<dbReference type="Proteomes" id="UP001387100">
    <property type="component" value="Unassembled WGS sequence"/>
</dbReference>
<accession>A0ABU8RG08</accession>
<evidence type="ECO:0000313" key="3">
    <source>
        <dbReference type="Proteomes" id="UP001387100"/>
    </source>
</evidence>
<dbReference type="EMBL" id="JBBIAA010000001">
    <property type="protein sequence ID" value="MEJ5944008.1"/>
    <property type="molecule type" value="Genomic_DNA"/>
</dbReference>
<evidence type="ECO:0000313" key="2">
    <source>
        <dbReference type="EMBL" id="MEJ5944008.1"/>
    </source>
</evidence>
<comment type="caution">
    <text evidence="2">The sequence shown here is derived from an EMBL/GenBank/DDBJ whole genome shotgun (WGS) entry which is preliminary data.</text>
</comment>
<reference evidence="2 3" key="1">
    <citation type="journal article" date="2017" name="Int. J. Syst. Evol. Microbiol.">
        <title>Pseudokineococcus basanitobsidens sp. nov., isolated from volcanic rock.</title>
        <authorList>
            <person name="Lee D.W."/>
            <person name="Park M.Y."/>
            <person name="Kim J.J."/>
            <person name="Kim B.S."/>
        </authorList>
    </citation>
    <scope>NUCLEOTIDE SEQUENCE [LARGE SCALE GENOMIC DNA]</scope>
    <source>
        <strain evidence="2 3">DSM 103726</strain>
    </source>
</reference>
<evidence type="ECO:0000256" key="1">
    <source>
        <dbReference type="SAM" id="Phobius"/>
    </source>
</evidence>
<dbReference type="RefSeq" id="WP_339573398.1">
    <property type="nucleotide sequence ID" value="NZ_JBBIAA010000001.1"/>
</dbReference>
<protein>
    <recommendedName>
        <fullName evidence="4">Cobalt/nickel transport protein</fullName>
    </recommendedName>
</protein>
<gene>
    <name evidence="2" type="ORF">WDZ17_01685</name>
</gene>
<feature type="transmembrane region" description="Helical" evidence="1">
    <location>
        <begin position="70"/>
        <end position="89"/>
    </location>
</feature>
<evidence type="ECO:0008006" key="4">
    <source>
        <dbReference type="Google" id="ProtNLM"/>
    </source>
</evidence>
<sequence>MLLLVRRTGLLVVAAALLVVAGAVVTATAPPTSFGWFAYAPFSGDRYVPPSLDDGALSPALPLVLGGQQLVGAVLVVLGLVVAGVALGTRLGRRRPR</sequence>
<keyword evidence="1" id="KW-0812">Transmembrane</keyword>
<proteinExistence type="predicted"/>
<name>A0ABU8RG08_9ACTN</name>
<keyword evidence="1" id="KW-1133">Transmembrane helix</keyword>
<organism evidence="2 3">
    <name type="scientific">Pseudokineococcus basanitobsidens</name>
    <dbReference type="NCBI Taxonomy" id="1926649"/>
    <lineage>
        <taxon>Bacteria</taxon>
        <taxon>Bacillati</taxon>
        <taxon>Actinomycetota</taxon>
        <taxon>Actinomycetes</taxon>
        <taxon>Kineosporiales</taxon>
        <taxon>Kineosporiaceae</taxon>
        <taxon>Pseudokineococcus</taxon>
    </lineage>
</organism>
<keyword evidence="1" id="KW-0472">Membrane</keyword>